<comment type="catalytic activity">
    <reaction evidence="18">
        <text>prephenate + H(+) = 3-phenylpyruvate + CO2 + H2O</text>
        <dbReference type="Rhea" id="RHEA:21648"/>
        <dbReference type="ChEBI" id="CHEBI:15377"/>
        <dbReference type="ChEBI" id="CHEBI:15378"/>
        <dbReference type="ChEBI" id="CHEBI:16526"/>
        <dbReference type="ChEBI" id="CHEBI:18005"/>
        <dbReference type="ChEBI" id="CHEBI:29934"/>
        <dbReference type="EC" id="4.2.1.51"/>
    </reaction>
</comment>
<evidence type="ECO:0000256" key="10">
    <source>
        <dbReference type="ARBA" id="ARBA00022605"/>
    </source>
</evidence>
<dbReference type="Pfam" id="PF01817">
    <property type="entry name" value="CM_2"/>
    <property type="match status" value="1"/>
</dbReference>
<dbReference type="InterPro" id="IPR008242">
    <property type="entry name" value="Chor_mutase/pphenate_deHydtase"/>
</dbReference>
<dbReference type="CDD" id="cd13630">
    <property type="entry name" value="PBP2_PDT_1"/>
    <property type="match status" value="1"/>
</dbReference>
<dbReference type="NCBIfam" id="NF008865">
    <property type="entry name" value="PRK11898.1"/>
    <property type="match status" value="1"/>
</dbReference>
<dbReference type="Proteomes" id="UP001331561">
    <property type="component" value="Unassembled WGS sequence"/>
</dbReference>
<evidence type="ECO:0000259" key="20">
    <source>
        <dbReference type="PROSITE" id="PS51171"/>
    </source>
</evidence>
<reference evidence="22 23" key="1">
    <citation type="submission" date="2024-01" db="EMBL/GenBank/DDBJ databases">
        <title>Uliginosibacterium soil sp. nov.</title>
        <authorList>
            <person name="Lv Y."/>
        </authorList>
    </citation>
    <scope>NUCLEOTIDE SEQUENCE [LARGE SCALE GENOMIC DNA]</scope>
    <source>
        <strain evidence="22 23">H3</strain>
    </source>
</reference>
<evidence type="ECO:0000256" key="1">
    <source>
        <dbReference type="ARBA" id="ARBA00000824"/>
    </source>
</evidence>
<dbReference type="EC" id="4.2.1.51" evidence="7"/>
<proteinExistence type="predicted"/>
<dbReference type="EMBL" id="JAYXHS010000004">
    <property type="protein sequence ID" value="MEC5387982.1"/>
    <property type="molecule type" value="Genomic_DNA"/>
</dbReference>
<dbReference type="InterPro" id="IPR001086">
    <property type="entry name" value="Preph_deHydtase"/>
</dbReference>
<evidence type="ECO:0000256" key="9">
    <source>
        <dbReference type="ARBA" id="ARBA00022490"/>
    </source>
</evidence>
<dbReference type="PROSITE" id="PS51171">
    <property type="entry name" value="PREPHENATE_DEHYDR_3"/>
    <property type="match status" value="1"/>
</dbReference>
<keyword evidence="12" id="KW-0584">Phenylalanine biosynthesis</keyword>
<dbReference type="CDD" id="cd04905">
    <property type="entry name" value="ACT_CM-PDT"/>
    <property type="match status" value="1"/>
</dbReference>
<dbReference type="PIRSF" id="PIRSF001500">
    <property type="entry name" value="Chor_mut_pdt_Ppr"/>
    <property type="match status" value="1"/>
</dbReference>
<evidence type="ECO:0000313" key="22">
    <source>
        <dbReference type="EMBL" id="MEC5387982.1"/>
    </source>
</evidence>
<evidence type="ECO:0000256" key="7">
    <source>
        <dbReference type="ARBA" id="ARBA00013147"/>
    </source>
</evidence>
<sequence length="371" mass="40067">MADSDNNAASGAELTPEQLEALLAVRGEIDRLDGEILQRLAERARCAQKVGEIKRGPLYRPEREAQVLRAIAERNPGPLSNEAVQRIFREIMSWCLALERPMKVAYLGPQGTYSESAAGKHFGGAPDLQPQQTIDDVFHAVEAGAAEYGVVPVENSTEGAVGRTLDLLLSAKVSVCGEVSLRVRHNLMSKASDLSQVKRIYSHSQSLSQCNDWLAHHAYGIPRLPVSSNAEAARMAAADPEAAAIAGEKAAQHYGLPILHANIEDDSNNTTRFLVIASHDASPSGRDKTSIVCSALNKPGAVHALLQPFADKGVSMTKFESRPSRTGLWEYVFYVDVEGHRNDPAVTAALKELAERAAFLKILGSYPIAAI</sequence>
<keyword evidence="14 22" id="KW-0456">Lyase</keyword>
<dbReference type="InterPro" id="IPR002701">
    <property type="entry name" value="CM_II_prokaryot"/>
</dbReference>
<dbReference type="InterPro" id="IPR036263">
    <property type="entry name" value="Chorismate_II_sf"/>
</dbReference>
<dbReference type="PANTHER" id="PTHR21022">
    <property type="entry name" value="PREPHENATE DEHYDRATASE P PROTEIN"/>
    <property type="match status" value="1"/>
</dbReference>
<feature type="domain" description="ACT" evidence="21">
    <location>
        <begin position="290"/>
        <end position="367"/>
    </location>
</feature>
<dbReference type="Gene3D" id="3.40.190.10">
    <property type="entry name" value="Periplasmic binding protein-like II"/>
    <property type="match status" value="2"/>
</dbReference>
<dbReference type="Gene3D" id="1.20.59.10">
    <property type="entry name" value="Chorismate mutase"/>
    <property type="match status" value="1"/>
</dbReference>
<dbReference type="PANTHER" id="PTHR21022:SF19">
    <property type="entry name" value="PREPHENATE DEHYDRATASE-RELATED"/>
    <property type="match status" value="1"/>
</dbReference>
<evidence type="ECO:0000259" key="21">
    <source>
        <dbReference type="PROSITE" id="PS51671"/>
    </source>
</evidence>
<evidence type="ECO:0000256" key="14">
    <source>
        <dbReference type="ARBA" id="ARBA00023239"/>
    </source>
</evidence>
<dbReference type="Gene3D" id="3.30.70.260">
    <property type="match status" value="1"/>
</dbReference>
<evidence type="ECO:0000256" key="13">
    <source>
        <dbReference type="ARBA" id="ARBA00023235"/>
    </source>
</evidence>
<evidence type="ECO:0000256" key="5">
    <source>
        <dbReference type="ARBA" id="ARBA00004817"/>
    </source>
</evidence>
<accession>A0ABU6K903</accession>
<evidence type="ECO:0000256" key="16">
    <source>
        <dbReference type="ARBA" id="ARBA00031175"/>
    </source>
</evidence>
<dbReference type="SUPFAM" id="SSF55021">
    <property type="entry name" value="ACT-like"/>
    <property type="match status" value="1"/>
</dbReference>
<comment type="subcellular location">
    <subcellularLocation>
        <location evidence="3">Cytoplasm</location>
    </subcellularLocation>
</comment>
<comment type="catalytic activity">
    <reaction evidence="1">
        <text>chorismate = prephenate</text>
        <dbReference type="Rhea" id="RHEA:13897"/>
        <dbReference type="ChEBI" id="CHEBI:29748"/>
        <dbReference type="ChEBI" id="CHEBI:29934"/>
        <dbReference type="EC" id="5.4.99.5"/>
    </reaction>
</comment>
<dbReference type="PROSITE" id="PS51168">
    <property type="entry name" value="CHORISMATE_MUT_2"/>
    <property type="match status" value="1"/>
</dbReference>
<dbReference type="InterPro" id="IPR045865">
    <property type="entry name" value="ACT-like_dom_sf"/>
</dbReference>
<evidence type="ECO:0000256" key="15">
    <source>
        <dbReference type="ARBA" id="ARBA00023268"/>
    </source>
</evidence>
<evidence type="ECO:0000256" key="17">
    <source>
        <dbReference type="ARBA" id="ARBA00031520"/>
    </source>
</evidence>
<evidence type="ECO:0000256" key="11">
    <source>
        <dbReference type="ARBA" id="ARBA00023141"/>
    </source>
</evidence>
<dbReference type="SUPFAM" id="SSF48600">
    <property type="entry name" value="Chorismate mutase II"/>
    <property type="match status" value="1"/>
</dbReference>
<evidence type="ECO:0000313" key="23">
    <source>
        <dbReference type="Proteomes" id="UP001331561"/>
    </source>
</evidence>
<evidence type="ECO:0000256" key="4">
    <source>
        <dbReference type="ARBA" id="ARBA00004741"/>
    </source>
</evidence>
<gene>
    <name evidence="22" type="primary">pheA</name>
    <name evidence="22" type="ORF">VVD49_19775</name>
</gene>
<comment type="function">
    <text evidence="2">Catalyzes the Claisen rearrangement of chorismate to prephenate and the decarboxylation/dehydration of prephenate to phenylpyruvate.</text>
</comment>
<dbReference type="NCBIfam" id="TIGR01807">
    <property type="entry name" value="CM_P2"/>
    <property type="match status" value="1"/>
</dbReference>
<keyword evidence="13" id="KW-0413">Isomerase</keyword>
<comment type="pathway">
    <text evidence="4">Amino-acid biosynthesis; L-phenylalanine biosynthesis; phenylpyruvate from prephenate: step 1/1.</text>
</comment>
<dbReference type="InterPro" id="IPR018528">
    <property type="entry name" value="Preph_deHydtase_CS"/>
</dbReference>
<dbReference type="InterPro" id="IPR002912">
    <property type="entry name" value="ACT_dom"/>
</dbReference>
<keyword evidence="15" id="KW-0511">Multifunctional enzyme</keyword>
<dbReference type="PROSITE" id="PS00858">
    <property type="entry name" value="PREPHENATE_DEHYDR_2"/>
    <property type="match status" value="1"/>
</dbReference>
<evidence type="ECO:0000256" key="6">
    <source>
        <dbReference type="ARBA" id="ARBA00012404"/>
    </source>
</evidence>
<dbReference type="PROSITE" id="PS51671">
    <property type="entry name" value="ACT"/>
    <property type="match status" value="1"/>
</dbReference>
<keyword evidence="23" id="KW-1185">Reference proteome</keyword>
<dbReference type="EC" id="5.4.99.5" evidence="6"/>
<evidence type="ECO:0000256" key="8">
    <source>
        <dbReference type="ARBA" id="ARBA00014401"/>
    </source>
</evidence>
<dbReference type="Pfam" id="PF00800">
    <property type="entry name" value="PDT"/>
    <property type="match status" value="1"/>
</dbReference>
<dbReference type="GO" id="GO:0004664">
    <property type="term" value="F:prephenate dehydratase activity"/>
    <property type="evidence" value="ECO:0007669"/>
    <property type="project" value="UniProtKB-EC"/>
</dbReference>
<dbReference type="InterPro" id="IPR010957">
    <property type="entry name" value="G/b/e-P-prot_chorismate_mutase"/>
</dbReference>
<evidence type="ECO:0000259" key="19">
    <source>
        <dbReference type="PROSITE" id="PS51168"/>
    </source>
</evidence>
<evidence type="ECO:0000256" key="3">
    <source>
        <dbReference type="ARBA" id="ARBA00004496"/>
    </source>
</evidence>
<dbReference type="InterPro" id="IPR036979">
    <property type="entry name" value="CM_dom_sf"/>
</dbReference>
<evidence type="ECO:0000256" key="12">
    <source>
        <dbReference type="ARBA" id="ARBA00023222"/>
    </source>
</evidence>
<dbReference type="Pfam" id="PF01842">
    <property type="entry name" value="ACT"/>
    <property type="match status" value="1"/>
</dbReference>
<name>A0ABU6K903_9RHOO</name>
<comment type="pathway">
    <text evidence="5">Metabolic intermediate biosynthesis; prephenate biosynthesis; prephenate from chorismate: step 1/1.</text>
</comment>
<organism evidence="22 23">
    <name type="scientific">Uliginosibacterium silvisoli</name>
    <dbReference type="NCBI Taxonomy" id="3114758"/>
    <lineage>
        <taxon>Bacteria</taxon>
        <taxon>Pseudomonadati</taxon>
        <taxon>Pseudomonadota</taxon>
        <taxon>Betaproteobacteria</taxon>
        <taxon>Rhodocyclales</taxon>
        <taxon>Zoogloeaceae</taxon>
        <taxon>Uliginosibacterium</taxon>
    </lineage>
</organism>
<keyword evidence="11" id="KW-0057">Aromatic amino acid biosynthesis</keyword>
<evidence type="ECO:0000256" key="18">
    <source>
        <dbReference type="ARBA" id="ARBA00047848"/>
    </source>
</evidence>
<keyword evidence="9" id="KW-0963">Cytoplasm</keyword>
<dbReference type="SUPFAM" id="SSF53850">
    <property type="entry name" value="Periplasmic binding protein-like II"/>
    <property type="match status" value="1"/>
</dbReference>
<keyword evidence="10" id="KW-0028">Amino-acid biosynthesis</keyword>
<evidence type="ECO:0000256" key="2">
    <source>
        <dbReference type="ARBA" id="ARBA00002364"/>
    </source>
</evidence>
<comment type="caution">
    <text evidence="22">The sequence shown here is derived from an EMBL/GenBank/DDBJ whole genome shotgun (WGS) entry which is preliminary data.</text>
</comment>
<feature type="domain" description="Prephenate dehydratase" evidence="20">
    <location>
        <begin position="103"/>
        <end position="278"/>
    </location>
</feature>
<dbReference type="SMART" id="SM00830">
    <property type="entry name" value="CM_2"/>
    <property type="match status" value="1"/>
</dbReference>
<dbReference type="PROSITE" id="PS00857">
    <property type="entry name" value="PREPHENATE_DEHYDR_1"/>
    <property type="match status" value="1"/>
</dbReference>
<protein>
    <recommendedName>
        <fullName evidence="8">Bifunctional chorismate mutase/prephenate dehydratase</fullName>
        <ecNumber evidence="7">4.2.1.51</ecNumber>
        <ecNumber evidence="6">5.4.99.5</ecNumber>
    </recommendedName>
    <alternativeName>
        <fullName evidence="17">Chorismate mutase-prephenate dehydratase</fullName>
    </alternativeName>
    <alternativeName>
        <fullName evidence="16">p-protein</fullName>
    </alternativeName>
</protein>
<feature type="domain" description="Chorismate mutase" evidence="19">
    <location>
        <begin position="16"/>
        <end position="103"/>
    </location>
</feature>